<dbReference type="Gene3D" id="1.10.510.10">
    <property type="entry name" value="Transferase(Phosphotransferase) domain 1"/>
    <property type="match status" value="1"/>
</dbReference>
<sequence length="237" mass="27783">TMRDLEHRNIVRYCTAWVEKPPPGWQMRSDARMLDRLPPNNRSIPIDHNYHCNLLYILMPVYSRSLEDWLSENPQQPRDTQIIKSLFKQMLEAVAYLHDKGHIHRDIKPSNILMDGDNGIRLCDFGTASQFETHEGQEISQTRTQKVGTPLYTSPEKDYWRYTSKVDVFALGLIYVEMNVRMTADVRSKAFDNYRRGIANDNIEIVNARTRELITGMTKVNSDERHSCRDILDSYFR</sequence>
<gene>
    <name evidence="6" type="ORF">PFISCL1PPCAC_17027</name>
</gene>
<proteinExistence type="predicted"/>
<dbReference type="SUPFAM" id="SSF56112">
    <property type="entry name" value="Protein kinase-like (PK-like)"/>
    <property type="match status" value="1"/>
</dbReference>
<dbReference type="PANTHER" id="PTHR11042">
    <property type="entry name" value="EUKARYOTIC TRANSLATION INITIATION FACTOR 2-ALPHA KINASE EIF2-ALPHA KINASE -RELATED"/>
    <property type="match status" value="1"/>
</dbReference>
<evidence type="ECO:0000256" key="3">
    <source>
        <dbReference type="ARBA" id="ARBA00022777"/>
    </source>
</evidence>
<dbReference type="PROSITE" id="PS50011">
    <property type="entry name" value="PROTEIN_KINASE_DOM"/>
    <property type="match status" value="1"/>
</dbReference>
<keyword evidence="1" id="KW-0808">Transferase</keyword>
<keyword evidence="7" id="KW-1185">Reference proteome</keyword>
<feature type="non-terminal residue" evidence="6">
    <location>
        <position position="1"/>
    </location>
</feature>
<evidence type="ECO:0000256" key="4">
    <source>
        <dbReference type="ARBA" id="ARBA00022840"/>
    </source>
</evidence>
<keyword evidence="4" id="KW-0067">ATP-binding</keyword>
<dbReference type="Proteomes" id="UP001432322">
    <property type="component" value="Unassembled WGS sequence"/>
</dbReference>
<feature type="domain" description="Protein kinase" evidence="5">
    <location>
        <begin position="1"/>
        <end position="236"/>
    </location>
</feature>
<dbReference type="Gene3D" id="3.30.200.20">
    <property type="entry name" value="Phosphorylase Kinase, domain 1"/>
    <property type="match status" value="1"/>
</dbReference>
<dbReference type="GO" id="GO:0005524">
    <property type="term" value="F:ATP binding"/>
    <property type="evidence" value="ECO:0007669"/>
    <property type="project" value="UniProtKB-KW"/>
</dbReference>
<dbReference type="InterPro" id="IPR011009">
    <property type="entry name" value="Kinase-like_dom_sf"/>
</dbReference>
<dbReference type="PANTHER" id="PTHR11042:SF91">
    <property type="entry name" value="EUKARYOTIC TRANSLATION INITIATION FACTOR 2-ALPHA KINASE"/>
    <property type="match status" value="1"/>
</dbReference>
<reference evidence="6" key="1">
    <citation type="submission" date="2023-10" db="EMBL/GenBank/DDBJ databases">
        <title>Genome assembly of Pristionchus species.</title>
        <authorList>
            <person name="Yoshida K."/>
            <person name="Sommer R.J."/>
        </authorList>
    </citation>
    <scope>NUCLEOTIDE SEQUENCE</scope>
    <source>
        <strain evidence="6">RS5133</strain>
    </source>
</reference>
<accession>A0AAV5W1N1</accession>
<dbReference type="EMBL" id="BTSY01000004">
    <property type="protein sequence ID" value="GMT25730.1"/>
    <property type="molecule type" value="Genomic_DNA"/>
</dbReference>
<keyword evidence="3" id="KW-0418">Kinase</keyword>
<evidence type="ECO:0000259" key="5">
    <source>
        <dbReference type="PROSITE" id="PS50011"/>
    </source>
</evidence>
<dbReference type="AlphaFoldDB" id="A0AAV5W1N1"/>
<dbReference type="GO" id="GO:0005634">
    <property type="term" value="C:nucleus"/>
    <property type="evidence" value="ECO:0007669"/>
    <property type="project" value="TreeGrafter"/>
</dbReference>
<name>A0AAV5W1N1_9BILA</name>
<dbReference type="InterPro" id="IPR050339">
    <property type="entry name" value="CC_SR_Kinase"/>
</dbReference>
<evidence type="ECO:0000313" key="7">
    <source>
        <dbReference type="Proteomes" id="UP001432322"/>
    </source>
</evidence>
<keyword evidence="2" id="KW-0547">Nucleotide-binding</keyword>
<evidence type="ECO:0000256" key="2">
    <source>
        <dbReference type="ARBA" id="ARBA00022741"/>
    </source>
</evidence>
<dbReference type="SMART" id="SM00220">
    <property type="entry name" value="S_TKc"/>
    <property type="match status" value="1"/>
</dbReference>
<dbReference type="InterPro" id="IPR000719">
    <property type="entry name" value="Prot_kinase_dom"/>
</dbReference>
<organism evidence="6 7">
    <name type="scientific">Pristionchus fissidentatus</name>
    <dbReference type="NCBI Taxonomy" id="1538716"/>
    <lineage>
        <taxon>Eukaryota</taxon>
        <taxon>Metazoa</taxon>
        <taxon>Ecdysozoa</taxon>
        <taxon>Nematoda</taxon>
        <taxon>Chromadorea</taxon>
        <taxon>Rhabditida</taxon>
        <taxon>Rhabditina</taxon>
        <taxon>Diplogasteromorpha</taxon>
        <taxon>Diplogasteroidea</taxon>
        <taxon>Neodiplogasteridae</taxon>
        <taxon>Pristionchus</taxon>
    </lineage>
</organism>
<comment type="caution">
    <text evidence="6">The sequence shown here is derived from an EMBL/GenBank/DDBJ whole genome shotgun (WGS) entry which is preliminary data.</text>
</comment>
<evidence type="ECO:0000256" key="1">
    <source>
        <dbReference type="ARBA" id="ARBA00022679"/>
    </source>
</evidence>
<protein>
    <recommendedName>
        <fullName evidence="5">Protein kinase domain-containing protein</fullName>
    </recommendedName>
</protein>
<dbReference type="GO" id="GO:0005737">
    <property type="term" value="C:cytoplasm"/>
    <property type="evidence" value="ECO:0007669"/>
    <property type="project" value="TreeGrafter"/>
</dbReference>
<dbReference type="GO" id="GO:0004694">
    <property type="term" value="F:eukaryotic translation initiation factor 2alpha kinase activity"/>
    <property type="evidence" value="ECO:0007669"/>
    <property type="project" value="TreeGrafter"/>
</dbReference>
<dbReference type="Pfam" id="PF00069">
    <property type="entry name" value="Pkinase"/>
    <property type="match status" value="1"/>
</dbReference>
<evidence type="ECO:0000313" key="6">
    <source>
        <dbReference type="EMBL" id="GMT25730.1"/>
    </source>
</evidence>